<evidence type="ECO:0000313" key="2">
    <source>
        <dbReference type="Proteomes" id="UP000003042"/>
    </source>
</evidence>
<protein>
    <submittedName>
        <fullName evidence="1">Uncharacterized protein</fullName>
    </submittedName>
</protein>
<dbReference type="Proteomes" id="UP000003042">
    <property type="component" value="Unassembled WGS sequence"/>
</dbReference>
<evidence type="ECO:0000313" key="1">
    <source>
        <dbReference type="EMBL" id="EDS92215.1"/>
    </source>
</evidence>
<reference evidence="1 2" key="1">
    <citation type="submission" date="2008-02" db="EMBL/GenBank/DDBJ databases">
        <title>Annotation of Escherichia albertii TW07627.</title>
        <authorList>
            <person name="Sutton G."/>
            <person name="Whittam T.S."/>
            <person name="Sebastian Y."/>
        </authorList>
    </citation>
    <scope>NUCLEOTIDE SEQUENCE [LARGE SCALE GENOMIC DNA]</scope>
    <source>
        <strain evidence="1 2">TW07627</strain>
    </source>
</reference>
<dbReference type="AlphaFoldDB" id="A0ABC9NPQ9"/>
<organism evidence="1 2">
    <name type="scientific">Escherichia albertii (strain TW07627)</name>
    <dbReference type="NCBI Taxonomy" id="502347"/>
    <lineage>
        <taxon>Bacteria</taxon>
        <taxon>Pseudomonadati</taxon>
        <taxon>Pseudomonadota</taxon>
        <taxon>Gammaproteobacteria</taxon>
        <taxon>Enterobacterales</taxon>
        <taxon>Enterobacteriaceae</taxon>
        <taxon>Escherichia</taxon>
    </lineage>
</organism>
<comment type="caution">
    <text evidence="1">The sequence shown here is derived from an EMBL/GenBank/DDBJ whole genome shotgun (WGS) entry which is preliminary data.</text>
</comment>
<accession>A0ABC9NPQ9</accession>
<sequence>MPDKAFTLYLAKQILLAAMSPVQPSGNYCKNEAANQKWYQSENSADAETHFHPRTACLLYLHQTLINAWCMY</sequence>
<name>A0ABC9NPQ9_ESCAT</name>
<proteinExistence type="predicted"/>
<gene>
    <name evidence="1" type="ORF">ESCAB7627_0289</name>
</gene>
<dbReference type="EMBL" id="ABKX01000004">
    <property type="protein sequence ID" value="EDS92215.1"/>
    <property type="molecule type" value="Genomic_DNA"/>
</dbReference>